<evidence type="ECO:0000256" key="3">
    <source>
        <dbReference type="ARBA" id="ARBA00012328"/>
    </source>
</evidence>
<evidence type="ECO:0000256" key="7">
    <source>
        <dbReference type="ARBA" id="ARBA00022603"/>
    </source>
</evidence>
<dbReference type="GO" id="GO:0032259">
    <property type="term" value="P:methylation"/>
    <property type="evidence" value="ECO:0007669"/>
    <property type="project" value="UniProtKB-KW"/>
</dbReference>
<dbReference type="PIRSF" id="PIRSF015601">
    <property type="entry name" value="MTase_slr0722"/>
    <property type="match status" value="1"/>
</dbReference>
<dbReference type="EC" id="2.1.1.193" evidence="3 12"/>
<evidence type="ECO:0000256" key="5">
    <source>
        <dbReference type="ARBA" id="ARBA00022490"/>
    </source>
</evidence>
<comment type="similarity">
    <text evidence="2 12">Belongs to the RNA methyltransferase RsmE family.</text>
</comment>
<comment type="function">
    <text evidence="10 12">Specifically methylates the N3 position of the uracil ring of uridine 1498 (m3U1498) in 16S rRNA. Acts on the fully assembled 30S ribosomal subunit.</text>
</comment>
<name>A0ABW1T3M8_9ACTN</name>
<dbReference type="CDD" id="cd18084">
    <property type="entry name" value="RsmE-like"/>
    <property type="match status" value="1"/>
</dbReference>
<dbReference type="InterPro" id="IPR029028">
    <property type="entry name" value="Alpha/beta_knot_MTases"/>
</dbReference>
<evidence type="ECO:0000256" key="8">
    <source>
        <dbReference type="ARBA" id="ARBA00022679"/>
    </source>
</evidence>
<dbReference type="InterPro" id="IPR015947">
    <property type="entry name" value="PUA-like_sf"/>
</dbReference>
<evidence type="ECO:0000256" key="1">
    <source>
        <dbReference type="ARBA" id="ARBA00004496"/>
    </source>
</evidence>
<evidence type="ECO:0000256" key="2">
    <source>
        <dbReference type="ARBA" id="ARBA00005528"/>
    </source>
</evidence>
<dbReference type="NCBIfam" id="NF008693">
    <property type="entry name" value="PRK11713.2-3"/>
    <property type="match status" value="1"/>
</dbReference>
<evidence type="ECO:0000256" key="9">
    <source>
        <dbReference type="ARBA" id="ARBA00022691"/>
    </source>
</evidence>
<dbReference type="Pfam" id="PF04452">
    <property type="entry name" value="Methyltrans_RNA"/>
    <property type="match status" value="1"/>
</dbReference>
<proteinExistence type="inferred from homology"/>
<keyword evidence="5 12" id="KW-0963">Cytoplasm</keyword>
<dbReference type="Pfam" id="PF20260">
    <property type="entry name" value="PUA_4"/>
    <property type="match status" value="1"/>
</dbReference>
<evidence type="ECO:0000256" key="6">
    <source>
        <dbReference type="ARBA" id="ARBA00022552"/>
    </source>
</evidence>
<dbReference type="RefSeq" id="WP_386767791.1">
    <property type="nucleotide sequence ID" value="NZ_JBHSTI010000008.1"/>
</dbReference>
<keyword evidence="6 12" id="KW-0698">rRNA processing</keyword>
<keyword evidence="7 12" id="KW-0489">Methyltransferase</keyword>
<dbReference type="Gene3D" id="2.40.240.20">
    <property type="entry name" value="Hypothetical PUA domain-like, domain 1"/>
    <property type="match status" value="1"/>
</dbReference>
<feature type="domain" description="Ribosomal RNA small subunit methyltransferase E PUA-like" evidence="14">
    <location>
        <begin position="22"/>
        <end position="69"/>
    </location>
</feature>
<evidence type="ECO:0000313" key="15">
    <source>
        <dbReference type="EMBL" id="MFC6239054.1"/>
    </source>
</evidence>
<keyword evidence="8 12" id="KW-0808">Transferase</keyword>
<evidence type="ECO:0000256" key="11">
    <source>
        <dbReference type="ARBA" id="ARBA00047944"/>
    </source>
</evidence>
<accession>A0ABW1T3M8</accession>
<keyword evidence="9 12" id="KW-0949">S-adenosyl-L-methionine</keyword>
<dbReference type="Proteomes" id="UP001596138">
    <property type="component" value="Unassembled WGS sequence"/>
</dbReference>
<dbReference type="Gene3D" id="3.40.1280.10">
    <property type="match status" value="1"/>
</dbReference>
<keyword evidence="16" id="KW-1185">Reference proteome</keyword>
<dbReference type="SUPFAM" id="SSF75217">
    <property type="entry name" value="alpha/beta knot"/>
    <property type="match status" value="1"/>
</dbReference>
<comment type="catalytic activity">
    <reaction evidence="11 12">
        <text>uridine(1498) in 16S rRNA + S-adenosyl-L-methionine = N(3)-methyluridine(1498) in 16S rRNA + S-adenosyl-L-homocysteine + H(+)</text>
        <dbReference type="Rhea" id="RHEA:42920"/>
        <dbReference type="Rhea" id="RHEA-COMP:10283"/>
        <dbReference type="Rhea" id="RHEA-COMP:10284"/>
        <dbReference type="ChEBI" id="CHEBI:15378"/>
        <dbReference type="ChEBI" id="CHEBI:57856"/>
        <dbReference type="ChEBI" id="CHEBI:59789"/>
        <dbReference type="ChEBI" id="CHEBI:65315"/>
        <dbReference type="ChEBI" id="CHEBI:74502"/>
        <dbReference type="EC" id="2.1.1.193"/>
    </reaction>
</comment>
<evidence type="ECO:0000256" key="4">
    <source>
        <dbReference type="ARBA" id="ARBA00013673"/>
    </source>
</evidence>
<dbReference type="InterPro" id="IPR046886">
    <property type="entry name" value="RsmE_MTase_dom"/>
</dbReference>
<evidence type="ECO:0000259" key="13">
    <source>
        <dbReference type="Pfam" id="PF04452"/>
    </source>
</evidence>
<reference evidence="16" key="1">
    <citation type="journal article" date="2019" name="Int. J. Syst. Evol. Microbiol.">
        <title>The Global Catalogue of Microorganisms (GCM) 10K type strain sequencing project: providing services to taxonomists for standard genome sequencing and annotation.</title>
        <authorList>
            <consortium name="The Broad Institute Genomics Platform"/>
            <consortium name="The Broad Institute Genome Sequencing Center for Infectious Disease"/>
            <person name="Wu L."/>
            <person name="Ma J."/>
        </authorList>
    </citation>
    <scope>NUCLEOTIDE SEQUENCE [LARGE SCALE GENOMIC DNA]</scope>
    <source>
        <strain evidence="16">CGMCC 4.7317</strain>
    </source>
</reference>
<evidence type="ECO:0000259" key="14">
    <source>
        <dbReference type="Pfam" id="PF20260"/>
    </source>
</evidence>
<sequence length="251" mass="25898">MTAPFFLSDAGVPRQEGAVVVLEGAEGRHAVSVRRITVGETVLVGDGFGTVVEAEAIGVVGRDRLEARVVSVVVHEPPSPRVIVVQALPKGERGDLSVELLTEVGADVVVPWSASRSVAVWKGEKAQRGVEKWRTTAREAAKQSRQPFVPEIDPLATTAEVVALVSAAVGSGGTALVLHEAASLRMSSIRLRSTGDVVLVVGPEGGISDDEKAAFEAAGALSARLGPSVLRTSTAGAVAAAVVLASCGRWD</sequence>
<dbReference type="NCBIfam" id="TIGR00046">
    <property type="entry name" value="RsmE family RNA methyltransferase"/>
    <property type="match status" value="1"/>
</dbReference>
<dbReference type="PANTHER" id="PTHR30027:SF3">
    <property type="entry name" value="16S RRNA (URACIL(1498)-N(3))-METHYLTRANSFERASE"/>
    <property type="match status" value="1"/>
</dbReference>
<dbReference type="PANTHER" id="PTHR30027">
    <property type="entry name" value="RIBOSOMAL RNA SMALL SUBUNIT METHYLTRANSFERASE E"/>
    <property type="match status" value="1"/>
</dbReference>
<dbReference type="SUPFAM" id="SSF88697">
    <property type="entry name" value="PUA domain-like"/>
    <property type="match status" value="1"/>
</dbReference>
<protein>
    <recommendedName>
        <fullName evidence="4 12">Ribosomal RNA small subunit methyltransferase E</fullName>
        <ecNumber evidence="3 12">2.1.1.193</ecNumber>
    </recommendedName>
</protein>
<dbReference type="GO" id="GO:0008168">
    <property type="term" value="F:methyltransferase activity"/>
    <property type="evidence" value="ECO:0007669"/>
    <property type="project" value="UniProtKB-KW"/>
</dbReference>
<evidence type="ECO:0000256" key="12">
    <source>
        <dbReference type="PIRNR" id="PIRNR015601"/>
    </source>
</evidence>
<feature type="domain" description="Ribosomal RNA small subunit methyltransferase E methyltransferase" evidence="13">
    <location>
        <begin position="78"/>
        <end position="243"/>
    </location>
</feature>
<dbReference type="InterPro" id="IPR046887">
    <property type="entry name" value="RsmE_PUA-like"/>
</dbReference>
<comment type="caution">
    <text evidence="15">The sequence shown here is derived from an EMBL/GenBank/DDBJ whole genome shotgun (WGS) entry which is preliminary data.</text>
</comment>
<dbReference type="EMBL" id="JBHSTI010000008">
    <property type="protein sequence ID" value="MFC6239054.1"/>
    <property type="molecule type" value="Genomic_DNA"/>
</dbReference>
<dbReference type="InterPro" id="IPR029026">
    <property type="entry name" value="tRNA_m1G_MTases_N"/>
</dbReference>
<comment type="subcellular location">
    <subcellularLocation>
        <location evidence="1 12">Cytoplasm</location>
    </subcellularLocation>
</comment>
<gene>
    <name evidence="15" type="ORF">ACFQGU_14305</name>
</gene>
<evidence type="ECO:0000256" key="10">
    <source>
        <dbReference type="ARBA" id="ARBA00025699"/>
    </source>
</evidence>
<evidence type="ECO:0000313" key="16">
    <source>
        <dbReference type="Proteomes" id="UP001596138"/>
    </source>
</evidence>
<dbReference type="InterPro" id="IPR006700">
    <property type="entry name" value="RsmE"/>
</dbReference>
<organism evidence="15 16">
    <name type="scientific">Longivirga aurantiaca</name>
    <dbReference type="NCBI Taxonomy" id="1837743"/>
    <lineage>
        <taxon>Bacteria</taxon>
        <taxon>Bacillati</taxon>
        <taxon>Actinomycetota</taxon>
        <taxon>Actinomycetes</taxon>
        <taxon>Sporichthyales</taxon>
        <taxon>Sporichthyaceae</taxon>
        <taxon>Longivirga</taxon>
    </lineage>
</organism>